<dbReference type="InterPro" id="IPR011250">
    <property type="entry name" value="OMP/PagP_B-barrel"/>
</dbReference>
<feature type="chain" id="PRO_5047335866" evidence="2">
    <location>
        <begin position="21"/>
        <end position="301"/>
    </location>
</feature>
<comment type="similarity">
    <text evidence="1">Belongs to the Omp25/RopB family.</text>
</comment>
<dbReference type="PANTHER" id="PTHR34001:SF3">
    <property type="entry name" value="BLL7405 PROTEIN"/>
    <property type="match status" value="1"/>
</dbReference>
<dbReference type="SUPFAM" id="SSF56925">
    <property type="entry name" value="OMPA-like"/>
    <property type="match status" value="1"/>
</dbReference>
<proteinExistence type="inferred from homology"/>
<dbReference type="RefSeq" id="WP_238205527.1">
    <property type="nucleotide sequence ID" value="NZ_BPQE01000023.1"/>
</dbReference>
<accession>A0ABU0HTP6</accession>
<keyword evidence="2" id="KW-0732">Signal</keyword>
<comment type="caution">
    <text evidence="3">The sequence shown here is derived from an EMBL/GenBank/DDBJ whole genome shotgun (WGS) entry which is preliminary data.</text>
</comment>
<organism evidence="3 4">
    <name type="scientific">Methylobacterium aerolatum</name>
    <dbReference type="NCBI Taxonomy" id="418708"/>
    <lineage>
        <taxon>Bacteria</taxon>
        <taxon>Pseudomonadati</taxon>
        <taxon>Pseudomonadota</taxon>
        <taxon>Alphaproteobacteria</taxon>
        <taxon>Hyphomicrobiales</taxon>
        <taxon>Methylobacteriaceae</taxon>
        <taxon>Methylobacterium</taxon>
    </lineage>
</organism>
<dbReference type="InterPro" id="IPR051692">
    <property type="entry name" value="OMP-like"/>
</dbReference>
<evidence type="ECO:0000313" key="4">
    <source>
        <dbReference type="Proteomes" id="UP001231124"/>
    </source>
</evidence>
<evidence type="ECO:0000256" key="2">
    <source>
        <dbReference type="SAM" id="SignalP"/>
    </source>
</evidence>
<gene>
    <name evidence="3" type="ORF">QO012_000181</name>
</gene>
<keyword evidence="4" id="KW-1185">Reference proteome</keyword>
<sequence>MRQYTLAVAIAAVTATNAFAADLPYRKGPPVIAPVMPAFTWTGAYIGVNAGYLDGRNKAITAPDGASTPLLTQYLASQFTVLGAQRTRLNGSGFTGGGQLGYNYQITPGSGLVVGIEADAQYVDAKRKRLSSYSFTQPSVAIPGGTFSDTFTYSQKDQLDFLGTVRGRIGYAFDRVLIFGTGGLAYGNVNYRGQFTDAYSWSSGISGYTNISSKSNNIQVGYAYGGGIEYAIPTDSFLNVFKASAVTVKAEYLHYDLGSRKIAGVFSTGGDVPSSNSSSVTKLTTNGDIFRAGLNYKFGSY</sequence>
<feature type="signal peptide" evidence="2">
    <location>
        <begin position="1"/>
        <end position="20"/>
    </location>
</feature>
<dbReference type="PANTHER" id="PTHR34001">
    <property type="entry name" value="BLL7405 PROTEIN"/>
    <property type="match status" value="1"/>
</dbReference>
<dbReference type="EMBL" id="JAUSVP010000001">
    <property type="protein sequence ID" value="MDQ0445703.1"/>
    <property type="molecule type" value="Genomic_DNA"/>
</dbReference>
<dbReference type="Proteomes" id="UP001231124">
    <property type="component" value="Unassembled WGS sequence"/>
</dbReference>
<evidence type="ECO:0000256" key="1">
    <source>
        <dbReference type="ARBA" id="ARBA00038306"/>
    </source>
</evidence>
<protein>
    <submittedName>
        <fullName evidence="3">Outer membrane immunogenic protein</fullName>
    </submittedName>
</protein>
<reference evidence="3 4" key="1">
    <citation type="submission" date="2023-07" db="EMBL/GenBank/DDBJ databases">
        <title>Genomic Encyclopedia of Type Strains, Phase IV (KMG-IV): sequencing the most valuable type-strain genomes for metagenomic binning, comparative biology and taxonomic classification.</title>
        <authorList>
            <person name="Goeker M."/>
        </authorList>
    </citation>
    <scope>NUCLEOTIDE SEQUENCE [LARGE SCALE GENOMIC DNA]</scope>
    <source>
        <strain evidence="3 4">DSM 19013</strain>
    </source>
</reference>
<evidence type="ECO:0000313" key="3">
    <source>
        <dbReference type="EMBL" id="MDQ0445703.1"/>
    </source>
</evidence>
<name>A0ABU0HTP6_9HYPH</name>